<dbReference type="PANTHER" id="PTHR33609:SF1">
    <property type="entry name" value="TRANSPOSASE"/>
    <property type="match status" value="1"/>
</dbReference>
<reference evidence="2 3" key="1">
    <citation type="submission" date="2021-08" db="EMBL/GenBank/DDBJ databases">
        <title>Genome sequences of Xanthomonas cucurbitae isolates from 5 Midwestern US states.</title>
        <authorList>
            <person name="Hind S.R."/>
        </authorList>
    </citation>
    <scope>NUCLEOTIDE SEQUENCE [LARGE SCALE GENOMIC DNA]</scope>
    <source>
        <strain evidence="2 3">OH_261</strain>
    </source>
</reference>
<dbReference type="SUPFAM" id="SSF46689">
    <property type="entry name" value="Homeodomain-like"/>
    <property type="match status" value="1"/>
</dbReference>
<dbReference type="PANTHER" id="PTHR33609">
    <property type="entry name" value="LOW CALCIUM RESPONSE LOCUS PROTEIN S"/>
    <property type="match status" value="1"/>
</dbReference>
<accession>A0ABY7YIK6</accession>
<dbReference type="Proteomes" id="UP001214201">
    <property type="component" value="Chromosome"/>
</dbReference>
<organism evidence="2 3">
    <name type="scientific">Xanthomonas cucurbitae</name>
    <dbReference type="NCBI Taxonomy" id="56453"/>
    <lineage>
        <taxon>Bacteria</taxon>
        <taxon>Pseudomonadati</taxon>
        <taxon>Pseudomonadota</taxon>
        <taxon>Gammaproteobacteria</taxon>
        <taxon>Lysobacterales</taxon>
        <taxon>Lysobacteraceae</taxon>
        <taxon>Xanthomonas</taxon>
    </lineage>
</organism>
<keyword evidence="3" id="KW-1185">Reference proteome</keyword>
<dbReference type="InterPro" id="IPR002514">
    <property type="entry name" value="Transposase_8"/>
</dbReference>
<proteinExistence type="inferred from homology"/>
<comment type="similarity">
    <text evidence="1">Belongs to the transposase 8 family.</text>
</comment>
<name>A0ABY7YIK6_9XANT</name>
<dbReference type="Pfam" id="PF01527">
    <property type="entry name" value="HTH_Tnp_1"/>
    <property type="match status" value="1"/>
</dbReference>
<dbReference type="EMBL" id="CP082214">
    <property type="protein sequence ID" value="WDM73728.1"/>
    <property type="molecule type" value="Genomic_DNA"/>
</dbReference>
<evidence type="ECO:0000256" key="1">
    <source>
        <dbReference type="ARBA" id="ARBA00009964"/>
    </source>
</evidence>
<dbReference type="Gene3D" id="1.10.10.60">
    <property type="entry name" value="Homeodomain-like"/>
    <property type="match status" value="1"/>
</dbReference>
<dbReference type="InterPro" id="IPR052546">
    <property type="entry name" value="Transposase_8_domain"/>
</dbReference>
<sequence length="92" mass="10461">MVLALQHAETGTTVEEICCKMGISQATLYAWRRKFGGLGVAELRQLRQPRKEKRKLKQRVADLSLDEVALHDLLSRKWFIAGSCGCLERVFT</sequence>
<evidence type="ECO:0000313" key="3">
    <source>
        <dbReference type="Proteomes" id="UP001214201"/>
    </source>
</evidence>
<evidence type="ECO:0000313" key="2">
    <source>
        <dbReference type="EMBL" id="WDM73728.1"/>
    </source>
</evidence>
<dbReference type="InterPro" id="IPR009057">
    <property type="entry name" value="Homeodomain-like_sf"/>
</dbReference>
<protein>
    <submittedName>
        <fullName evidence="2">Transposase</fullName>
    </submittedName>
</protein>
<gene>
    <name evidence="2" type="ORF">K6978_17835</name>
</gene>